<dbReference type="OrthoDB" id="5361968at2"/>
<reference evidence="2 3" key="1">
    <citation type="submission" date="2013-02" db="EMBL/GenBank/DDBJ databases">
        <title>Co-occurrence of anaerobic bacteria in colorectal carcinomas.</title>
        <authorList>
            <person name="Holt R.A."/>
            <person name="Warren R.L."/>
            <person name="Allen-Vercoe E."/>
            <person name="Pleasance S."/>
            <person name="Freeman D.J."/>
            <person name="Watson P."/>
            <person name="Moore R."/>
            <person name="Cochrane K."/>
        </authorList>
    </citation>
    <scope>NUCLEOTIDE SEQUENCE [LARGE SCALE GENOMIC DNA]</scope>
    <source>
        <strain evidence="2 3">CC57C</strain>
    </source>
</reference>
<evidence type="ECO:0000313" key="3">
    <source>
        <dbReference type="Proteomes" id="UP000011782"/>
    </source>
</evidence>
<gene>
    <name evidence="2" type="ORF">H740_03766</name>
</gene>
<dbReference type="AlphaFoldDB" id="M3I2W1"/>
<dbReference type="EMBL" id="AOTD01000096">
    <property type="protein sequence ID" value="EMG30949.1"/>
    <property type="molecule type" value="Genomic_DNA"/>
</dbReference>
<proteinExistence type="predicted"/>
<feature type="transmembrane region" description="Helical" evidence="1">
    <location>
        <begin position="24"/>
        <end position="48"/>
    </location>
</feature>
<sequence length="157" mass="18402">MNESIGKENKEPELLYRLGKRNPLMVLIDFISYSFFLLVPALPTAIYYDGWMRILGILGSALLIWLLYSVIFFNYVEIYRDKIVIDRFIFGNQIIKPENIIHCRTLERAFLPAHVEIAQRTQHRIVKMTIIAGLTHKQADEIERQINLIIPLEKTDK</sequence>
<dbReference type="RefSeq" id="WP_002951402.1">
    <property type="nucleotide sequence ID" value="NZ_AOTD01000096.1"/>
</dbReference>
<comment type="caution">
    <text evidence="2">The sequence shown here is derived from an EMBL/GenBank/DDBJ whole genome shotgun (WGS) entry which is preliminary data.</text>
</comment>
<dbReference type="Proteomes" id="UP000011782">
    <property type="component" value="Unassembled WGS sequence"/>
</dbReference>
<evidence type="ECO:0008006" key="4">
    <source>
        <dbReference type="Google" id="ProtNLM"/>
    </source>
</evidence>
<feature type="transmembrane region" description="Helical" evidence="1">
    <location>
        <begin position="54"/>
        <end position="76"/>
    </location>
</feature>
<keyword evidence="1" id="KW-0812">Transmembrane</keyword>
<protein>
    <recommendedName>
        <fullName evidence="4">DUF304 domain-containing protein</fullName>
    </recommendedName>
</protein>
<dbReference type="PATRIC" id="fig|1073353.3.peg.806"/>
<evidence type="ECO:0000256" key="1">
    <source>
        <dbReference type="SAM" id="Phobius"/>
    </source>
</evidence>
<keyword evidence="1" id="KW-1133">Transmembrane helix</keyword>
<name>M3I2W1_9BACT</name>
<evidence type="ECO:0000313" key="2">
    <source>
        <dbReference type="EMBL" id="EMG30949.1"/>
    </source>
</evidence>
<accession>M3I2W1</accession>
<organism evidence="2 3">
    <name type="scientific">Campylobacter showae CC57C</name>
    <dbReference type="NCBI Taxonomy" id="1073353"/>
    <lineage>
        <taxon>Bacteria</taxon>
        <taxon>Pseudomonadati</taxon>
        <taxon>Campylobacterota</taxon>
        <taxon>Epsilonproteobacteria</taxon>
        <taxon>Campylobacterales</taxon>
        <taxon>Campylobacteraceae</taxon>
        <taxon>Campylobacter</taxon>
    </lineage>
</organism>
<keyword evidence="1" id="KW-0472">Membrane</keyword>